<dbReference type="Proteomes" id="UP000282985">
    <property type="component" value="Unassembled WGS sequence"/>
</dbReference>
<gene>
    <name evidence="1" type="ORF">DLK05_00665</name>
</gene>
<evidence type="ECO:0000313" key="2">
    <source>
        <dbReference type="Proteomes" id="UP000282985"/>
    </source>
</evidence>
<comment type="caution">
    <text evidence="1">The sequence shown here is derived from an EMBL/GenBank/DDBJ whole genome shotgun (WGS) entry which is preliminary data.</text>
</comment>
<organism evidence="1 2">
    <name type="scientific">Ancylomarina longa</name>
    <dbReference type="NCBI Taxonomy" id="2487017"/>
    <lineage>
        <taxon>Bacteria</taxon>
        <taxon>Pseudomonadati</taxon>
        <taxon>Bacteroidota</taxon>
        <taxon>Bacteroidia</taxon>
        <taxon>Marinilabiliales</taxon>
        <taxon>Marinifilaceae</taxon>
        <taxon>Ancylomarina</taxon>
    </lineage>
</organism>
<protein>
    <submittedName>
        <fullName evidence="1">Tetratricopeptide repeat protein</fullName>
    </submittedName>
</protein>
<dbReference type="EMBL" id="RJJX01000001">
    <property type="protein sequence ID" value="RUT79899.1"/>
    <property type="molecule type" value="Genomic_DNA"/>
</dbReference>
<dbReference type="InterPro" id="IPR045921">
    <property type="entry name" value="DUF6340"/>
</dbReference>
<dbReference type="Gene3D" id="1.25.40.10">
    <property type="entry name" value="Tetratricopeptide repeat domain"/>
    <property type="match status" value="1"/>
</dbReference>
<dbReference type="Pfam" id="PF19867">
    <property type="entry name" value="DUF6340"/>
    <property type="match status" value="1"/>
</dbReference>
<dbReference type="OrthoDB" id="1115705at2"/>
<reference evidence="1 2" key="1">
    <citation type="submission" date="2018-11" db="EMBL/GenBank/DDBJ databases">
        <title>Parancylomarina longa gen. nov., sp. nov., isolated from sediments of southern Okinawa.</title>
        <authorList>
            <person name="Fu T."/>
        </authorList>
    </citation>
    <scope>NUCLEOTIDE SEQUENCE [LARGE SCALE GENOMIC DNA]</scope>
    <source>
        <strain evidence="1 2">T3-2 S1-C</strain>
    </source>
</reference>
<sequence length="357" mass="41218">MNKSCIPFGKIIQHVCYCVVIVIILSSCKTTSSFNFQGLEAPSILLPSDVKTIGFVDRNMNFNIDTISGYYRLNDLVLRDTSDYDTIMADNCYLGLEENLSELIAIDSVNKVRLPKRQFTGERTYDPLKWEVVDSICEKTGSDILISLEDLQIFNRYSVVSGETSYGITDINYFAVWRIYDPLYEKYIDERAIVDSLYTDVESYSYRTIVEELLPKRNDIMRDVSYDIGNNYAKLLSPEWINMSREYFVAGDKRFAVAEYYMEVGDWDKSIDVYKQVTNESDPKIAARACYNLAIAYEQKDDYKVAEEWLAKSISNYKKLSSLPGEFELVKAYAISLSKRTENNEKLDLFFGKEQKN</sequence>
<keyword evidence="2" id="KW-1185">Reference proteome</keyword>
<dbReference type="AlphaFoldDB" id="A0A434AZ48"/>
<dbReference type="InterPro" id="IPR011990">
    <property type="entry name" value="TPR-like_helical_dom_sf"/>
</dbReference>
<dbReference type="RefSeq" id="WP_127342040.1">
    <property type="nucleotide sequence ID" value="NZ_RJJX01000001.1"/>
</dbReference>
<proteinExistence type="predicted"/>
<name>A0A434AZ48_9BACT</name>
<evidence type="ECO:0000313" key="1">
    <source>
        <dbReference type="EMBL" id="RUT79899.1"/>
    </source>
</evidence>
<dbReference type="SUPFAM" id="SSF48452">
    <property type="entry name" value="TPR-like"/>
    <property type="match status" value="1"/>
</dbReference>
<accession>A0A434AZ48</accession>
<dbReference type="PROSITE" id="PS51257">
    <property type="entry name" value="PROKAR_LIPOPROTEIN"/>
    <property type="match status" value="1"/>
</dbReference>